<dbReference type="Proteomes" id="UP000315389">
    <property type="component" value="Unassembled WGS sequence"/>
</dbReference>
<comment type="caution">
    <text evidence="1">The sequence shown here is derived from an EMBL/GenBank/DDBJ whole genome shotgun (WGS) entry which is preliminary data.</text>
</comment>
<proteinExistence type="predicted"/>
<dbReference type="InterPro" id="IPR054206">
    <property type="entry name" value="DUF6912"/>
</dbReference>
<evidence type="ECO:0000313" key="1">
    <source>
        <dbReference type="EMBL" id="TQL63931.1"/>
    </source>
</evidence>
<name>A0A542ZUA0_RARFA</name>
<protein>
    <submittedName>
        <fullName evidence="1">Uncharacterized protein</fullName>
    </submittedName>
</protein>
<accession>A0A542ZUA0</accession>
<dbReference type="EMBL" id="VFOS01000001">
    <property type="protein sequence ID" value="TQL63931.1"/>
    <property type="molecule type" value="Genomic_DNA"/>
</dbReference>
<dbReference type="AlphaFoldDB" id="A0A542ZUA0"/>
<organism evidence="1 2">
    <name type="scientific">Rarobacter faecitabidus</name>
    <dbReference type="NCBI Taxonomy" id="13243"/>
    <lineage>
        <taxon>Bacteria</taxon>
        <taxon>Bacillati</taxon>
        <taxon>Actinomycetota</taxon>
        <taxon>Actinomycetes</taxon>
        <taxon>Micrococcales</taxon>
        <taxon>Rarobacteraceae</taxon>
        <taxon>Rarobacter</taxon>
    </lineage>
</organism>
<evidence type="ECO:0000313" key="2">
    <source>
        <dbReference type="Proteomes" id="UP000315389"/>
    </source>
</evidence>
<gene>
    <name evidence="1" type="ORF">FB461_0410</name>
</gene>
<sequence length="177" mass="18630">MQYISIDDPLARICGKLENEHARIEGMRIYVPVTFATLTDEKVRSGRIDLAPGGEVLAPLATPEMTSDEVEEAEFVALYLAADASARLAAASPGAKLRLVLSCDVPDGSLPAPDGAGQITLTSPLEGARIACAHADDASQSVAIAGAFRELEANEAALDDHDLLWYDVSELGDIPGL</sequence>
<reference evidence="1 2" key="1">
    <citation type="submission" date="2019-06" db="EMBL/GenBank/DDBJ databases">
        <title>Sequencing the genomes of 1000 actinobacteria strains.</title>
        <authorList>
            <person name="Klenk H.-P."/>
        </authorList>
    </citation>
    <scope>NUCLEOTIDE SEQUENCE [LARGE SCALE GENOMIC DNA]</scope>
    <source>
        <strain evidence="1 2">DSM 4813</strain>
    </source>
</reference>
<keyword evidence="2" id="KW-1185">Reference proteome</keyword>
<dbReference type="Pfam" id="PF21853">
    <property type="entry name" value="DUF6912"/>
    <property type="match status" value="1"/>
</dbReference>